<evidence type="ECO:0000313" key="3">
    <source>
        <dbReference type="Proteomes" id="UP000178912"/>
    </source>
</evidence>
<dbReference type="InterPro" id="IPR011009">
    <property type="entry name" value="Kinase-like_dom_sf"/>
</dbReference>
<dbReference type="PANTHER" id="PTHR21310">
    <property type="entry name" value="AMINOGLYCOSIDE PHOSPHOTRANSFERASE-RELATED-RELATED"/>
    <property type="match status" value="1"/>
</dbReference>
<dbReference type="InterPro" id="IPR051678">
    <property type="entry name" value="AGP_Transferase"/>
</dbReference>
<dbReference type="SUPFAM" id="SSF56112">
    <property type="entry name" value="Protein kinase-like (PK-like)"/>
    <property type="match status" value="1"/>
</dbReference>
<keyword evidence="3" id="KW-1185">Reference proteome</keyword>
<evidence type="ECO:0000313" key="2">
    <source>
        <dbReference type="EMBL" id="CZS93596.1"/>
    </source>
</evidence>
<organism evidence="2 3">
    <name type="scientific">Rhynchosporium agropyri</name>
    <dbReference type="NCBI Taxonomy" id="914238"/>
    <lineage>
        <taxon>Eukaryota</taxon>
        <taxon>Fungi</taxon>
        <taxon>Dikarya</taxon>
        <taxon>Ascomycota</taxon>
        <taxon>Pezizomycotina</taxon>
        <taxon>Leotiomycetes</taxon>
        <taxon>Helotiales</taxon>
        <taxon>Ploettnerulaceae</taxon>
        <taxon>Rhynchosporium</taxon>
    </lineage>
</organism>
<name>A0A1E1K660_9HELO</name>
<dbReference type="AlphaFoldDB" id="A0A1E1K660"/>
<reference evidence="3" key="1">
    <citation type="submission" date="2016-03" db="EMBL/GenBank/DDBJ databases">
        <authorList>
            <person name="Guldener U."/>
        </authorList>
    </citation>
    <scope>NUCLEOTIDE SEQUENCE [LARGE SCALE GENOMIC DNA]</scope>
    <source>
        <strain evidence="3">04CH-RAC-A.6.1</strain>
    </source>
</reference>
<accession>A0A1E1K660</accession>
<evidence type="ECO:0000256" key="1">
    <source>
        <dbReference type="SAM" id="MobiDB-lite"/>
    </source>
</evidence>
<dbReference type="EMBL" id="FJUX01000016">
    <property type="protein sequence ID" value="CZS93596.1"/>
    <property type="molecule type" value="Genomic_DNA"/>
</dbReference>
<proteinExistence type="predicted"/>
<evidence type="ECO:0008006" key="4">
    <source>
        <dbReference type="Google" id="ProtNLM"/>
    </source>
</evidence>
<dbReference type="PANTHER" id="PTHR21310:SF37">
    <property type="entry name" value="AMINOGLYCOSIDE PHOSPHOTRANSFERASE DOMAIN-CONTAINING PROTEIN"/>
    <property type="match status" value="1"/>
</dbReference>
<sequence>MSTSGDGSIENPPQSDTTNITTTIRQMNGPPLTCSQALNTDFNFILEAGYVPETEAFYNKLWAERDVMRVIVKHHLGLSDKSICTIADQHDWMRGFFNVCIPVEVQSPDSFHKQKLILRCAMPHKLAEAYNPGSVDEKMGCEVGAYAWIQERCPEIRIPHLYGFAFSNQRHFTHEAHLPLHTRAASYLRRKLHKLLKHPLLLSRYTKNPSGHRLSSAYMLLENVRTEDSHTLASNWERHQEDPIRRYNLSRSIARIMLSLARFPQSKIGSFQFHPNGTVTLTNRPLICTAMIHENEGAPMSMQRETTYTSTEPFVADMFHFHDKRFSGHPNVIDDAEDCREEMAIRLLNRMVAHHYIRQDHRNGPYFLQLNDFHASNVFVDSDWNITSLIDLEWICALPVELLEVPYWLSGCEIDEPRKEHWEDFNVVRKEFLKIFEAEACVVRAEHGISLAKIMRESWESGGVWFWHGITSQNAMTLLFKQHIQPRFLGKSLAGSEEEMLSSFWSEDSGKVVQRKVEELEKYKGDVESLFSNGAKGGSNGINGSKGLE</sequence>
<feature type="region of interest" description="Disordered" evidence="1">
    <location>
        <begin position="1"/>
        <end position="21"/>
    </location>
</feature>
<dbReference type="OrthoDB" id="3645574at2759"/>
<protein>
    <recommendedName>
        <fullName evidence="4">Aminoglycoside phosphotransferase domain-containing protein</fullName>
    </recommendedName>
</protein>
<gene>
    <name evidence="2" type="ORF">RAG0_03795</name>
</gene>
<dbReference type="Proteomes" id="UP000178912">
    <property type="component" value="Unassembled WGS sequence"/>
</dbReference>